<dbReference type="Pfam" id="PF00005">
    <property type="entry name" value="ABC_tran"/>
    <property type="match status" value="1"/>
</dbReference>
<evidence type="ECO:0000256" key="3">
    <source>
        <dbReference type="ARBA" id="ARBA00022741"/>
    </source>
</evidence>
<dbReference type="PANTHER" id="PTHR43335">
    <property type="entry name" value="ABC TRANSPORTER, ATP-BINDING PROTEIN"/>
    <property type="match status" value="1"/>
</dbReference>
<dbReference type="SUPFAM" id="SSF52540">
    <property type="entry name" value="P-loop containing nucleoside triphosphate hydrolases"/>
    <property type="match status" value="1"/>
</dbReference>
<name>A0A7D4CNC5_9BACL</name>
<evidence type="ECO:0000256" key="4">
    <source>
        <dbReference type="ARBA" id="ARBA00022840"/>
    </source>
</evidence>
<dbReference type="InterPro" id="IPR027417">
    <property type="entry name" value="P-loop_NTPase"/>
</dbReference>
<accession>A0A7D4CNC5</accession>
<dbReference type="Gene3D" id="3.40.50.300">
    <property type="entry name" value="P-loop containing nucleotide triphosphate hydrolases"/>
    <property type="match status" value="1"/>
</dbReference>
<evidence type="ECO:0000256" key="2">
    <source>
        <dbReference type="ARBA" id="ARBA00022448"/>
    </source>
</evidence>
<proteinExistence type="inferred from homology"/>
<dbReference type="EMBL" id="CP048104">
    <property type="protein sequence ID" value="QKG84718.1"/>
    <property type="molecule type" value="Genomic_DNA"/>
</dbReference>
<dbReference type="InterPro" id="IPR025302">
    <property type="entry name" value="DrrA1/2-like_C"/>
</dbReference>
<dbReference type="GO" id="GO:0016887">
    <property type="term" value="F:ATP hydrolysis activity"/>
    <property type="evidence" value="ECO:0007669"/>
    <property type="project" value="InterPro"/>
</dbReference>
<dbReference type="InterPro" id="IPR017871">
    <property type="entry name" value="ABC_transporter-like_CS"/>
</dbReference>
<dbReference type="RefSeq" id="WP_173222701.1">
    <property type="nucleotide sequence ID" value="NZ_CP048104.1"/>
</dbReference>
<keyword evidence="2" id="KW-0813">Transport</keyword>
<dbReference type="KEGG" id="kpul:GXN76_09700"/>
<dbReference type="Pfam" id="PF13732">
    <property type="entry name" value="DrrA1-3_C"/>
    <property type="match status" value="1"/>
</dbReference>
<dbReference type="GO" id="GO:0005524">
    <property type="term" value="F:ATP binding"/>
    <property type="evidence" value="ECO:0007669"/>
    <property type="project" value="UniProtKB-KW"/>
</dbReference>
<keyword evidence="3" id="KW-0547">Nucleotide-binding</keyword>
<evidence type="ECO:0000259" key="5">
    <source>
        <dbReference type="PROSITE" id="PS50893"/>
    </source>
</evidence>
<dbReference type="PROSITE" id="PS00211">
    <property type="entry name" value="ABC_TRANSPORTER_1"/>
    <property type="match status" value="1"/>
</dbReference>
<dbReference type="AlphaFoldDB" id="A0A7D4CNC5"/>
<comment type="similarity">
    <text evidence="1">Belongs to the ABC transporter superfamily.</text>
</comment>
<dbReference type="CDD" id="cd03230">
    <property type="entry name" value="ABC_DR_subfamily_A"/>
    <property type="match status" value="1"/>
</dbReference>
<feature type="domain" description="ABC transporter" evidence="5">
    <location>
        <begin position="5"/>
        <end position="231"/>
    </location>
</feature>
<dbReference type="PANTHER" id="PTHR43335:SF11">
    <property type="entry name" value="ABC TRANSPORTER RELATED"/>
    <property type="match status" value="1"/>
</dbReference>
<gene>
    <name evidence="6" type="ORF">GXN76_09700</name>
</gene>
<dbReference type="PROSITE" id="PS50893">
    <property type="entry name" value="ABC_TRANSPORTER_2"/>
    <property type="match status" value="1"/>
</dbReference>
<dbReference type="Proteomes" id="UP000503088">
    <property type="component" value="Chromosome"/>
</dbReference>
<dbReference type="InterPro" id="IPR003439">
    <property type="entry name" value="ABC_transporter-like_ATP-bd"/>
</dbReference>
<reference evidence="6 7" key="1">
    <citation type="submission" date="2020-01" db="EMBL/GenBank/DDBJ databases">
        <authorList>
            <person name="Gulvik C.A."/>
            <person name="Batra D.G."/>
        </authorList>
    </citation>
    <scope>NUCLEOTIDE SEQUENCE [LARGE SCALE GENOMIC DNA]</scope>
    <source>
        <strain evidence="6 7">W9323</strain>
    </source>
</reference>
<evidence type="ECO:0000313" key="6">
    <source>
        <dbReference type="EMBL" id="QKG84718.1"/>
    </source>
</evidence>
<keyword evidence="4 6" id="KW-0067">ATP-binding</keyword>
<dbReference type="SMART" id="SM00382">
    <property type="entry name" value="AAA"/>
    <property type="match status" value="1"/>
</dbReference>
<evidence type="ECO:0000313" key="7">
    <source>
        <dbReference type="Proteomes" id="UP000503088"/>
    </source>
</evidence>
<protein>
    <submittedName>
        <fullName evidence="6">ABC transporter ATP-binding protein</fullName>
    </submittedName>
</protein>
<evidence type="ECO:0000256" key="1">
    <source>
        <dbReference type="ARBA" id="ARBA00005417"/>
    </source>
</evidence>
<keyword evidence="7" id="KW-1185">Reference proteome</keyword>
<sequence>MTAVVKVENLVKEFGSKRAVDNVSFSLKKGECGALLGPNGAGKTTTLKMLAGLLRPQSGNVTIGEVGAGEDYRHLIGYLPQYPVFFSWMTGREVLTYMGRLAGMSAEAVKERAEVLLKQVGIADAADREVGGYSGGMKQRLGIAQAMIHEPELVILDEPVSALDPVGRREMLDLIKELKKQSTILFSTHILHDVEELSDHIVIMHQGRIVVDSPMEQWMVDHQEPVLIIQAERNIDEWTESLRAESYVQHVERQGNQAKVTVTEMAHARRELLNHIIREEIPVKRFEVQQTSLEDFFLKVVRS</sequence>
<dbReference type="InterPro" id="IPR003593">
    <property type="entry name" value="AAA+_ATPase"/>
</dbReference>
<organism evidence="6 7">
    <name type="scientific">Kroppenstedtia pulmonis</name>
    <dbReference type="NCBI Taxonomy" id="1380685"/>
    <lineage>
        <taxon>Bacteria</taxon>
        <taxon>Bacillati</taxon>
        <taxon>Bacillota</taxon>
        <taxon>Bacilli</taxon>
        <taxon>Bacillales</taxon>
        <taxon>Thermoactinomycetaceae</taxon>
        <taxon>Kroppenstedtia</taxon>
    </lineage>
</organism>